<evidence type="ECO:0000313" key="1">
    <source>
        <dbReference type="EMBL" id="GFD55642.1"/>
    </source>
</evidence>
<proteinExistence type="predicted"/>
<gene>
    <name evidence="1" type="ORF">Tci_927611</name>
</gene>
<sequence length="76" mass="8183">SGCGGGRKAGCFRSDSRSAACWHSLPGPLRTPRYRGGCSIRHWPANCVHRGCAHGCVPDRGRRFYRSCVDHPAASG</sequence>
<protein>
    <submittedName>
        <fullName evidence="1">Uncharacterized protein</fullName>
    </submittedName>
</protein>
<organism evidence="1">
    <name type="scientific">Tanacetum cinerariifolium</name>
    <name type="common">Dalmatian daisy</name>
    <name type="synonym">Chrysanthemum cinerariifolium</name>
    <dbReference type="NCBI Taxonomy" id="118510"/>
    <lineage>
        <taxon>Eukaryota</taxon>
        <taxon>Viridiplantae</taxon>
        <taxon>Streptophyta</taxon>
        <taxon>Embryophyta</taxon>
        <taxon>Tracheophyta</taxon>
        <taxon>Spermatophyta</taxon>
        <taxon>Magnoliopsida</taxon>
        <taxon>eudicotyledons</taxon>
        <taxon>Gunneridae</taxon>
        <taxon>Pentapetalae</taxon>
        <taxon>asterids</taxon>
        <taxon>campanulids</taxon>
        <taxon>Asterales</taxon>
        <taxon>Asteraceae</taxon>
        <taxon>Asteroideae</taxon>
        <taxon>Anthemideae</taxon>
        <taxon>Anthemidinae</taxon>
        <taxon>Tanacetum</taxon>
    </lineage>
</organism>
<name>A0A699X6B2_TANCI</name>
<dbReference type="AlphaFoldDB" id="A0A699X6B2"/>
<reference evidence="1" key="1">
    <citation type="journal article" date="2019" name="Sci. Rep.">
        <title>Draft genome of Tanacetum cinerariifolium, the natural source of mosquito coil.</title>
        <authorList>
            <person name="Yamashiro T."/>
            <person name="Shiraishi A."/>
            <person name="Satake H."/>
            <person name="Nakayama K."/>
        </authorList>
    </citation>
    <scope>NUCLEOTIDE SEQUENCE</scope>
</reference>
<accession>A0A699X6B2</accession>
<feature type="non-terminal residue" evidence="1">
    <location>
        <position position="1"/>
    </location>
</feature>
<comment type="caution">
    <text evidence="1">The sequence shown here is derived from an EMBL/GenBank/DDBJ whole genome shotgun (WGS) entry which is preliminary data.</text>
</comment>
<dbReference type="EMBL" id="BKCJ011820030">
    <property type="protein sequence ID" value="GFD55642.1"/>
    <property type="molecule type" value="Genomic_DNA"/>
</dbReference>